<gene>
    <name evidence="3" type="ORF">EIB74_11860</name>
</gene>
<evidence type="ECO:0000313" key="3">
    <source>
        <dbReference type="EMBL" id="AZI40606.1"/>
    </source>
</evidence>
<accession>A0A3G8YHZ9</accession>
<dbReference type="EMBL" id="CP034161">
    <property type="protein sequence ID" value="AZI40606.1"/>
    <property type="molecule type" value="Genomic_DNA"/>
</dbReference>
<dbReference type="RefSeq" id="WP_124803185.1">
    <property type="nucleotide sequence ID" value="NZ_CP034161.1"/>
</dbReference>
<dbReference type="Pfam" id="PF18962">
    <property type="entry name" value="Por_Secre_tail"/>
    <property type="match status" value="1"/>
</dbReference>
<evidence type="ECO:0000256" key="1">
    <source>
        <dbReference type="ARBA" id="ARBA00022729"/>
    </source>
</evidence>
<dbReference type="Gene3D" id="2.60.120.380">
    <property type="match status" value="1"/>
</dbReference>
<dbReference type="Proteomes" id="UP000281810">
    <property type="component" value="Chromosome"/>
</dbReference>
<keyword evidence="4" id="KW-1185">Reference proteome</keyword>
<dbReference type="InterPro" id="IPR026444">
    <property type="entry name" value="Secre_tail"/>
</dbReference>
<protein>
    <submittedName>
        <fullName evidence="3">T9SS C-terminal target domain-containing protein</fullName>
    </submittedName>
</protein>
<dbReference type="AlphaFoldDB" id="A0A3G8YHZ9"/>
<keyword evidence="1" id="KW-0732">Signal</keyword>
<sequence length="228" mass="25840">MKKFYILLLSFLWVFGFSQNPDLLNTEWKITKFVGELSPTEQLPPSMPYQQVTKFETSPNRLYLSFFNMLSADVSFNGQNSFTVSNKTCTLADYWGDNGQVNQFFGLLCSFFAINGNYFYTIENNGNEKTLIISNAIFQSIYFKSAILSVKNNALKKSNVFPNPVSDFLKIENLKPNSNMEIVDSSGKLVKSISGNSSDKTEINVRNLTPGIYYLKINGESVQKIIKK</sequence>
<name>A0A3G8YHZ9_9FLAO</name>
<dbReference type="NCBIfam" id="TIGR04183">
    <property type="entry name" value="Por_Secre_tail"/>
    <property type="match status" value="1"/>
</dbReference>
<organism evidence="3 4">
    <name type="scientific">Epilithonimonas vandammei</name>
    <dbReference type="NCBI Taxonomy" id="2487072"/>
    <lineage>
        <taxon>Bacteria</taxon>
        <taxon>Pseudomonadati</taxon>
        <taxon>Bacteroidota</taxon>
        <taxon>Flavobacteriia</taxon>
        <taxon>Flavobacteriales</taxon>
        <taxon>Weeksellaceae</taxon>
        <taxon>Chryseobacterium group</taxon>
        <taxon>Epilithonimonas</taxon>
    </lineage>
</organism>
<reference evidence="4" key="1">
    <citation type="submission" date="2018-11" db="EMBL/GenBank/DDBJ databases">
        <title>Proposal to divide the Flavobacteriaceae and reorganize its genera based on Amino Acid Identity values calculated from whole genome sequences.</title>
        <authorList>
            <person name="Nicholson A.C."/>
            <person name="Gulvik C.A."/>
            <person name="Whitney A.M."/>
            <person name="Humrighouse B.W."/>
            <person name="Bell M."/>
            <person name="Holmes B."/>
            <person name="Steigerwalt A.B."/>
            <person name="Villarma A."/>
            <person name="Sheth M."/>
            <person name="Batra D."/>
            <person name="Pryor J."/>
            <person name="Bernardet J.-F."/>
            <person name="Hugo C."/>
            <person name="Kampfer P."/>
            <person name="Newman J.D."/>
            <person name="McQuiston J.R."/>
        </authorList>
    </citation>
    <scope>NUCLEOTIDE SEQUENCE [LARGE SCALE GENOMIC DNA]</scope>
    <source>
        <strain evidence="4">F5649</strain>
    </source>
</reference>
<dbReference type="OrthoDB" id="1256754at2"/>
<evidence type="ECO:0000259" key="2">
    <source>
        <dbReference type="Pfam" id="PF18962"/>
    </source>
</evidence>
<evidence type="ECO:0000313" key="4">
    <source>
        <dbReference type="Proteomes" id="UP000281810"/>
    </source>
</evidence>
<proteinExistence type="predicted"/>
<feature type="domain" description="Secretion system C-terminal sorting" evidence="2">
    <location>
        <begin position="160"/>
        <end position="227"/>
    </location>
</feature>